<organism evidence="1 2">
    <name type="scientific">Pararge aegeria aegeria</name>
    <dbReference type="NCBI Taxonomy" id="348720"/>
    <lineage>
        <taxon>Eukaryota</taxon>
        <taxon>Metazoa</taxon>
        <taxon>Ecdysozoa</taxon>
        <taxon>Arthropoda</taxon>
        <taxon>Hexapoda</taxon>
        <taxon>Insecta</taxon>
        <taxon>Pterygota</taxon>
        <taxon>Neoptera</taxon>
        <taxon>Endopterygota</taxon>
        <taxon>Lepidoptera</taxon>
        <taxon>Glossata</taxon>
        <taxon>Ditrysia</taxon>
        <taxon>Papilionoidea</taxon>
        <taxon>Nymphalidae</taxon>
        <taxon>Satyrinae</taxon>
        <taxon>Satyrini</taxon>
        <taxon>Parargina</taxon>
        <taxon>Pararge</taxon>
    </lineage>
</organism>
<reference evidence="1" key="1">
    <citation type="submission" date="2022-03" db="EMBL/GenBank/DDBJ databases">
        <authorList>
            <person name="Lindestad O."/>
        </authorList>
    </citation>
    <scope>NUCLEOTIDE SEQUENCE</scope>
</reference>
<dbReference type="AlphaFoldDB" id="A0A8S4SLX3"/>
<keyword evidence="2" id="KW-1185">Reference proteome</keyword>
<sequence length="94" mass="10234">MQLVSIPYPASHIQATSSMVGAAATSAKPAKRRKYENLDSSLIFVPFGVETWALELFIKNYQKGLSSLPVILERAVTLAKELVWPSKGAMQPAS</sequence>
<comment type="caution">
    <text evidence="1">The sequence shown here is derived from an EMBL/GenBank/DDBJ whole genome shotgun (WGS) entry which is preliminary data.</text>
</comment>
<dbReference type="OrthoDB" id="2016582at2759"/>
<name>A0A8S4SLX3_9NEOP</name>
<accession>A0A8S4SLX3</accession>
<dbReference type="EMBL" id="CAKXAJ010026554">
    <property type="protein sequence ID" value="CAH2269953.1"/>
    <property type="molecule type" value="Genomic_DNA"/>
</dbReference>
<proteinExistence type="predicted"/>
<dbReference type="Proteomes" id="UP000838756">
    <property type="component" value="Unassembled WGS sequence"/>
</dbReference>
<protein>
    <submittedName>
        <fullName evidence="1">Jg24547 protein</fullName>
    </submittedName>
</protein>
<gene>
    <name evidence="1" type="primary">jg24547</name>
    <name evidence="1" type="ORF">PAEG_LOCUS27882</name>
</gene>
<evidence type="ECO:0000313" key="2">
    <source>
        <dbReference type="Proteomes" id="UP000838756"/>
    </source>
</evidence>
<evidence type="ECO:0000313" key="1">
    <source>
        <dbReference type="EMBL" id="CAH2269953.1"/>
    </source>
</evidence>